<dbReference type="Gene3D" id="1.25.10.10">
    <property type="entry name" value="Leucine-rich Repeat Variant"/>
    <property type="match status" value="1"/>
</dbReference>
<evidence type="ECO:0000256" key="1">
    <source>
        <dbReference type="SAM" id="MobiDB-lite"/>
    </source>
</evidence>
<dbReference type="Proteomes" id="UP000054270">
    <property type="component" value="Unassembled WGS sequence"/>
</dbReference>
<gene>
    <name evidence="3" type="ORF">HYPSUDRAFT_204140</name>
    <name evidence="2" type="ORF">HYPSUDRAFT_208712</name>
</gene>
<evidence type="ECO:0000313" key="2">
    <source>
        <dbReference type="EMBL" id="KJA14399.1"/>
    </source>
</evidence>
<accession>A0A0D2NLU8</accession>
<dbReference type="AlphaFoldDB" id="A0A0D2NLU8"/>
<feature type="compositionally biased region" description="Basic and acidic residues" evidence="1">
    <location>
        <begin position="140"/>
        <end position="149"/>
    </location>
</feature>
<protein>
    <submittedName>
        <fullName evidence="3">Uncharacterized protein</fullName>
    </submittedName>
</protein>
<organism evidence="3 4">
    <name type="scientific">Hypholoma sublateritium (strain FD-334 SS-4)</name>
    <dbReference type="NCBI Taxonomy" id="945553"/>
    <lineage>
        <taxon>Eukaryota</taxon>
        <taxon>Fungi</taxon>
        <taxon>Dikarya</taxon>
        <taxon>Basidiomycota</taxon>
        <taxon>Agaricomycotina</taxon>
        <taxon>Agaricomycetes</taxon>
        <taxon>Agaricomycetidae</taxon>
        <taxon>Agaricales</taxon>
        <taxon>Agaricineae</taxon>
        <taxon>Strophariaceae</taxon>
        <taxon>Hypholoma</taxon>
    </lineage>
</organism>
<dbReference type="InterPro" id="IPR011989">
    <property type="entry name" value="ARM-like"/>
</dbReference>
<dbReference type="EMBL" id="KN817680">
    <property type="protein sequence ID" value="KJA14399.1"/>
    <property type="molecule type" value="Genomic_DNA"/>
</dbReference>
<feature type="compositionally biased region" description="Polar residues" evidence="1">
    <location>
        <begin position="187"/>
        <end position="201"/>
    </location>
</feature>
<feature type="compositionally biased region" description="Basic and acidic residues" evidence="1">
    <location>
        <begin position="206"/>
        <end position="216"/>
    </location>
</feature>
<evidence type="ECO:0000313" key="4">
    <source>
        <dbReference type="Proteomes" id="UP000054270"/>
    </source>
</evidence>
<feature type="compositionally biased region" description="Low complexity" evidence="1">
    <location>
        <begin position="217"/>
        <end position="232"/>
    </location>
</feature>
<feature type="region of interest" description="Disordered" evidence="1">
    <location>
        <begin position="140"/>
        <end position="239"/>
    </location>
</feature>
<sequence length="395" mass="43464">MLGDENIPFHARNVAGIGLKNARTARVRGQSKHKIKQDPLMTLGFPNVKAGSFTSQAVSTVELPQGQWPELIESLLHFVHSPADTNLRHPILTSVIYGVRKEERSPEVHAAIQLQACDHDVRLSSLAIPFIVLISDRASDEHRGHDLPRRGSLGQSNRARNGANVQHQQTESASSPDTLGTAPWPPSESQGSHTPSNSSRGSVAFRHTEYEREHGGARSAAPAAATQHAVDAQRMPRRRRSIWRSARRICAVKALPERPNPLAAFAYRPAQPVYADCGYVDPPVQYDISAKTQTTEQQLLEMDMDAPMPTLPSGQAYSKRCRGWNERIESAVEEDTAARSPLNLWALALALPSVEVETGMETNDGLLPPQAQDENMKSASAPRARTIESSWRLCR</sequence>
<reference evidence="4" key="1">
    <citation type="submission" date="2014-04" db="EMBL/GenBank/DDBJ databases">
        <title>Evolutionary Origins and Diversification of the Mycorrhizal Mutualists.</title>
        <authorList>
            <consortium name="DOE Joint Genome Institute"/>
            <consortium name="Mycorrhizal Genomics Consortium"/>
            <person name="Kohler A."/>
            <person name="Kuo A."/>
            <person name="Nagy L.G."/>
            <person name="Floudas D."/>
            <person name="Copeland A."/>
            <person name="Barry K.W."/>
            <person name="Cichocki N."/>
            <person name="Veneault-Fourrey C."/>
            <person name="LaButti K."/>
            <person name="Lindquist E.A."/>
            <person name="Lipzen A."/>
            <person name="Lundell T."/>
            <person name="Morin E."/>
            <person name="Murat C."/>
            <person name="Riley R."/>
            <person name="Ohm R."/>
            <person name="Sun H."/>
            <person name="Tunlid A."/>
            <person name="Henrissat B."/>
            <person name="Grigoriev I.V."/>
            <person name="Hibbett D.S."/>
            <person name="Martin F."/>
        </authorList>
    </citation>
    <scope>NUCLEOTIDE SEQUENCE [LARGE SCALE GENOMIC DNA]</scope>
    <source>
        <strain evidence="4">FD-334 SS-4</strain>
    </source>
</reference>
<feature type="compositionally biased region" description="Polar residues" evidence="1">
    <location>
        <begin position="153"/>
        <end position="178"/>
    </location>
</feature>
<proteinExistence type="predicted"/>
<reference evidence="3" key="2">
    <citation type="submission" date="2014-04" db="EMBL/GenBank/DDBJ databases">
        <title>Evolutionary Origins and Diversification of the Mycorrhizal Mutualists.</title>
        <authorList>
            <consortium name="DOE Joint Genome Institute"/>
            <person name="Kohler A."/>
            <person name="Kuo A."/>
            <person name="Nagy L.G."/>
            <person name="Floudas D."/>
            <person name="Copeland A."/>
            <person name="Barry K.W."/>
            <person name="Cichocki N."/>
            <person name="Veneault-Fourrey C."/>
            <person name="LaButti K."/>
            <person name="Lindquist E.A."/>
            <person name="Lipzen A."/>
            <person name="Lundell T."/>
            <person name="Morin E."/>
            <person name="Murat C."/>
            <person name="Riley R."/>
            <person name="Ohm R."/>
            <person name="Sun H."/>
            <person name="Tunlid A."/>
            <person name="Henrissat B."/>
            <person name="Grigoriev I.V."/>
            <person name="Hibbett D.S."/>
            <person name="Martin F."/>
            <person name="Consortium M.G."/>
        </authorList>
    </citation>
    <scope>NUCLEOTIDE SEQUENCE [LARGE SCALE GENOMIC DNA]</scope>
    <source>
        <strain evidence="3">FD-334 SS-4</strain>
    </source>
</reference>
<evidence type="ECO:0000313" key="3">
    <source>
        <dbReference type="EMBL" id="KJA19879.1"/>
    </source>
</evidence>
<dbReference type="STRING" id="945553.A0A0D2NLU8"/>
<name>A0A0D2NLU8_HYPSF</name>
<dbReference type="OrthoDB" id="10263328at2759"/>
<keyword evidence="4" id="KW-1185">Reference proteome</keyword>
<dbReference type="EMBL" id="KN817572">
    <property type="protein sequence ID" value="KJA19879.1"/>
    <property type="molecule type" value="Genomic_DNA"/>
</dbReference>